<comment type="similarity">
    <text evidence="2 6">Belongs to the ABC-3 integral membrane protein family.</text>
</comment>
<dbReference type="InParanoid" id="A0A3N1HTQ6"/>
<keyword evidence="3 6" id="KW-0812">Transmembrane</keyword>
<organism evidence="9 10">
    <name type="scientific">Pseudokineococcus lusitanus</name>
    <dbReference type="NCBI Taxonomy" id="763993"/>
    <lineage>
        <taxon>Bacteria</taxon>
        <taxon>Bacillati</taxon>
        <taxon>Actinomycetota</taxon>
        <taxon>Actinomycetes</taxon>
        <taxon>Kineosporiales</taxon>
        <taxon>Kineosporiaceae</taxon>
        <taxon>Pseudokineococcus</taxon>
    </lineage>
</organism>
<keyword evidence="10" id="KW-1185">Reference proteome</keyword>
<feature type="transmembrane region" description="Helical" evidence="8">
    <location>
        <begin position="133"/>
        <end position="153"/>
    </location>
</feature>
<evidence type="ECO:0000256" key="8">
    <source>
        <dbReference type="SAM" id="Phobius"/>
    </source>
</evidence>
<dbReference type="Gene3D" id="1.10.3470.10">
    <property type="entry name" value="ABC transporter involved in vitamin B12 uptake, BtuC"/>
    <property type="match status" value="1"/>
</dbReference>
<dbReference type="GO" id="GO:0010043">
    <property type="term" value="P:response to zinc ion"/>
    <property type="evidence" value="ECO:0007669"/>
    <property type="project" value="TreeGrafter"/>
</dbReference>
<evidence type="ECO:0000313" key="9">
    <source>
        <dbReference type="EMBL" id="ROP45800.1"/>
    </source>
</evidence>
<dbReference type="CDD" id="cd06550">
    <property type="entry name" value="TM_ABC_iron-siderophores_like"/>
    <property type="match status" value="1"/>
</dbReference>
<dbReference type="PANTHER" id="PTHR30477:SF0">
    <property type="entry name" value="METAL TRANSPORT SYSTEM MEMBRANE PROTEIN TM_0125-RELATED"/>
    <property type="match status" value="1"/>
</dbReference>
<comment type="caution">
    <text evidence="9">The sequence shown here is derived from an EMBL/GenBank/DDBJ whole genome shotgun (WGS) entry which is preliminary data.</text>
</comment>
<dbReference type="GO" id="GO:0043190">
    <property type="term" value="C:ATP-binding cassette (ABC) transporter complex"/>
    <property type="evidence" value="ECO:0007669"/>
    <property type="project" value="InterPro"/>
</dbReference>
<evidence type="ECO:0000256" key="5">
    <source>
        <dbReference type="ARBA" id="ARBA00023136"/>
    </source>
</evidence>
<accession>A0A3N1HTQ6</accession>
<name>A0A3N1HTQ6_9ACTN</name>
<keyword evidence="4 8" id="KW-1133">Transmembrane helix</keyword>
<keyword evidence="5 8" id="KW-0472">Membrane</keyword>
<dbReference type="GO" id="GO:0055085">
    <property type="term" value="P:transmembrane transport"/>
    <property type="evidence" value="ECO:0007669"/>
    <property type="project" value="InterPro"/>
</dbReference>
<feature type="region of interest" description="Disordered" evidence="7">
    <location>
        <begin position="280"/>
        <end position="318"/>
    </location>
</feature>
<evidence type="ECO:0000256" key="1">
    <source>
        <dbReference type="ARBA" id="ARBA00004141"/>
    </source>
</evidence>
<feature type="transmembrane region" description="Helical" evidence="8">
    <location>
        <begin position="223"/>
        <end position="243"/>
    </location>
</feature>
<dbReference type="Proteomes" id="UP000276232">
    <property type="component" value="Unassembled WGS sequence"/>
</dbReference>
<protein>
    <submittedName>
        <fullName evidence="9">Zinc transport system permease protein</fullName>
    </submittedName>
</protein>
<evidence type="ECO:0000256" key="7">
    <source>
        <dbReference type="SAM" id="MobiDB-lite"/>
    </source>
</evidence>
<dbReference type="Pfam" id="PF00950">
    <property type="entry name" value="ABC-3"/>
    <property type="match status" value="1"/>
</dbReference>
<gene>
    <name evidence="9" type="ORF">EDC03_0409</name>
</gene>
<keyword evidence="6" id="KW-0813">Transport</keyword>
<evidence type="ECO:0000256" key="3">
    <source>
        <dbReference type="ARBA" id="ARBA00022692"/>
    </source>
</evidence>
<sequence>MGDLTAVLGYDFMVRALVAAVLVGLAAPAVGVFLVQRRLSLVGDGIGHVALTGVALGLLTGQAPVGVALVVTVLAAVALELLRRYGRASGDVVLAVMFYGGIAGGVVLVARAGESAATLNTYLFGAITTTTPADLRVFAVLAVVVLAAGLGLGRRLAAVSSDEEHARASGLPVTGLNILLTVLTAVTVVLSMRVVGLLLISALMILPVAAAQQLCRSFRATTAAAMALGVLTSLLGVLTSYYADTPSGGTIVLYLIALFVVAAGGSAVLRALRHRAARGRSAHGAPVAPTGPRPVTPRTAPVADGDAQTASSGPGTSR</sequence>
<dbReference type="PANTHER" id="PTHR30477">
    <property type="entry name" value="ABC-TRANSPORTER METAL-BINDING PROTEIN"/>
    <property type="match status" value="1"/>
</dbReference>
<feature type="transmembrane region" description="Helical" evidence="8">
    <location>
        <begin position="194"/>
        <end position="211"/>
    </location>
</feature>
<feature type="transmembrane region" description="Helical" evidence="8">
    <location>
        <begin position="12"/>
        <end position="34"/>
    </location>
</feature>
<dbReference type="EMBL" id="RJKN01000001">
    <property type="protein sequence ID" value="ROP45800.1"/>
    <property type="molecule type" value="Genomic_DNA"/>
</dbReference>
<feature type="transmembrane region" description="Helical" evidence="8">
    <location>
        <begin position="165"/>
        <end position="188"/>
    </location>
</feature>
<dbReference type="InterPro" id="IPR001626">
    <property type="entry name" value="ABC_TroCD"/>
</dbReference>
<feature type="compositionally biased region" description="Polar residues" evidence="7">
    <location>
        <begin position="308"/>
        <end position="318"/>
    </location>
</feature>
<evidence type="ECO:0000256" key="2">
    <source>
        <dbReference type="ARBA" id="ARBA00008034"/>
    </source>
</evidence>
<proteinExistence type="inferred from homology"/>
<dbReference type="InterPro" id="IPR037294">
    <property type="entry name" value="ABC_BtuC-like"/>
</dbReference>
<dbReference type="SUPFAM" id="SSF81345">
    <property type="entry name" value="ABC transporter involved in vitamin B12 uptake, BtuC"/>
    <property type="match status" value="1"/>
</dbReference>
<evidence type="ECO:0000256" key="4">
    <source>
        <dbReference type="ARBA" id="ARBA00022989"/>
    </source>
</evidence>
<feature type="transmembrane region" description="Helical" evidence="8">
    <location>
        <begin position="249"/>
        <end position="272"/>
    </location>
</feature>
<dbReference type="AlphaFoldDB" id="A0A3N1HTQ6"/>
<reference evidence="9 10" key="1">
    <citation type="journal article" date="2015" name="Stand. Genomic Sci.">
        <title>Genomic Encyclopedia of Bacterial and Archaeal Type Strains, Phase III: the genomes of soil and plant-associated and newly described type strains.</title>
        <authorList>
            <person name="Whitman W.B."/>
            <person name="Woyke T."/>
            <person name="Klenk H.P."/>
            <person name="Zhou Y."/>
            <person name="Lilburn T.G."/>
            <person name="Beck B.J."/>
            <person name="De Vos P."/>
            <person name="Vandamme P."/>
            <person name="Eisen J.A."/>
            <person name="Garrity G."/>
            <person name="Hugenholtz P."/>
            <person name="Kyrpides N.C."/>
        </authorList>
    </citation>
    <scope>NUCLEOTIDE SEQUENCE [LARGE SCALE GENOMIC DNA]</scope>
    <source>
        <strain evidence="9 10">CECT 7306</strain>
    </source>
</reference>
<evidence type="ECO:0000256" key="6">
    <source>
        <dbReference type="RuleBase" id="RU003943"/>
    </source>
</evidence>
<comment type="subcellular location">
    <subcellularLocation>
        <location evidence="6">Cell membrane</location>
        <topology evidence="6">Multi-pass membrane protein</topology>
    </subcellularLocation>
    <subcellularLocation>
        <location evidence="1">Membrane</location>
        <topology evidence="1">Multi-pass membrane protein</topology>
    </subcellularLocation>
</comment>
<feature type="transmembrane region" description="Helical" evidence="8">
    <location>
        <begin position="94"/>
        <end position="113"/>
    </location>
</feature>
<evidence type="ECO:0000313" key="10">
    <source>
        <dbReference type="Proteomes" id="UP000276232"/>
    </source>
</evidence>